<dbReference type="AlphaFoldDB" id="A0A916UZA6"/>
<sequence>MSWIIRVGSTGFEQGMNAGVITSKCQITSNNCHTFAQLSLSPNAGKTTLGKAGSNPVCHAEQVWQNVLSDLVGV</sequence>
<dbReference type="EMBL" id="BMED01000006">
    <property type="protein sequence ID" value="GGC95206.1"/>
    <property type="molecule type" value="Genomic_DNA"/>
</dbReference>
<proteinExistence type="predicted"/>
<reference evidence="1" key="2">
    <citation type="submission" date="2020-09" db="EMBL/GenBank/DDBJ databases">
        <authorList>
            <person name="Sun Q."/>
            <person name="Zhou Y."/>
        </authorList>
    </citation>
    <scope>NUCLEOTIDE SEQUENCE</scope>
    <source>
        <strain evidence="1">CGMCC 1.10998</strain>
    </source>
</reference>
<name>A0A916UZA6_9BURK</name>
<comment type="caution">
    <text evidence="1">The sequence shown here is derived from an EMBL/GenBank/DDBJ whole genome shotgun (WGS) entry which is preliminary data.</text>
</comment>
<accession>A0A916UZA6</accession>
<gene>
    <name evidence="1" type="ORF">GCM10011396_48210</name>
</gene>
<dbReference type="Proteomes" id="UP000637423">
    <property type="component" value="Unassembled WGS sequence"/>
</dbReference>
<dbReference type="RefSeq" id="WP_188568695.1">
    <property type="nucleotide sequence ID" value="NZ_BMED01000006.1"/>
</dbReference>
<evidence type="ECO:0000313" key="2">
    <source>
        <dbReference type="Proteomes" id="UP000637423"/>
    </source>
</evidence>
<organism evidence="1 2">
    <name type="scientific">Undibacterium terreum</name>
    <dbReference type="NCBI Taxonomy" id="1224302"/>
    <lineage>
        <taxon>Bacteria</taxon>
        <taxon>Pseudomonadati</taxon>
        <taxon>Pseudomonadota</taxon>
        <taxon>Betaproteobacteria</taxon>
        <taxon>Burkholderiales</taxon>
        <taxon>Oxalobacteraceae</taxon>
        <taxon>Undibacterium</taxon>
    </lineage>
</organism>
<keyword evidence="2" id="KW-1185">Reference proteome</keyword>
<protein>
    <submittedName>
        <fullName evidence="1">Uncharacterized protein</fullName>
    </submittedName>
</protein>
<reference evidence="1" key="1">
    <citation type="journal article" date="2014" name="Int. J. Syst. Evol. Microbiol.">
        <title>Complete genome sequence of Corynebacterium casei LMG S-19264T (=DSM 44701T), isolated from a smear-ripened cheese.</title>
        <authorList>
            <consortium name="US DOE Joint Genome Institute (JGI-PGF)"/>
            <person name="Walter F."/>
            <person name="Albersmeier A."/>
            <person name="Kalinowski J."/>
            <person name="Ruckert C."/>
        </authorList>
    </citation>
    <scope>NUCLEOTIDE SEQUENCE</scope>
    <source>
        <strain evidence="1">CGMCC 1.10998</strain>
    </source>
</reference>
<evidence type="ECO:0000313" key="1">
    <source>
        <dbReference type="EMBL" id="GGC95206.1"/>
    </source>
</evidence>